<dbReference type="AlphaFoldDB" id="A0A0S7BTS7"/>
<evidence type="ECO:0000313" key="6">
    <source>
        <dbReference type="EMBL" id="GAP43869.1"/>
    </source>
</evidence>
<dbReference type="InterPro" id="IPR028203">
    <property type="entry name" value="PSII_CF48-like_dom"/>
</dbReference>
<dbReference type="GO" id="GO:0015979">
    <property type="term" value="P:photosynthesis"/>
    <property type="evidence" value="ECO:0007669"/>
    <property type="project" value="UniProtKB-KW"/>
</dbReference>
<evidence type="ECO:0000313" key="7">
    <source>
        <dbReference type="Proteomes" id="UP000053091"/>
    </source>
</evidence>
<protein>
    <submittedName>
        <fullName evidence="6">Protein containing Por secretion system C-terminal sorting domain</fullName>
    </submittedName>
</protein>
<evidence type="ECO:0000259" key="4">
    <source>
        <dbReference type="Pfam" id="PF14870"/>
    </source>
</evidence>
<accession>A0A0S7BTS7</accession>
<dbReference type="PANTHER" id="PTHR47199:SF2">
    <property type="entry name" value="PHOTOSYSTEM II STABILITY_ASSEMBLY FACTOR HCF136, CHLOROPLASTIC"/>
    <property type="match status" value="1"/>
</dbReference>
<dbReference type="Proteomes" id="UP000053091">
    <property type="component" value="Unassembled WGS sequence"/>
</dbReference>
<dbReference type="Gene3D" id="2.130.10.10">
    <property type="entry name" value="YVTN repeat-like/Quinoprotein amine dehydrogenase"/>
    <property type="match status" value="2"/>
</dbReference>
<dbReference type="InterPro" id="IPR015943">
    <property type="entry name" value="WD40/YVTN_repeat-like_dom_sf"/>
</dbReference>
<proteinExistence type="predicted"/>
<evidence type="ECO:0000259" key="5">
    <source>
        <dbReference type="Pfam" id="PF18962"/>
    </source>
</evidence>
<keyword evidence="2" id="KW-0604">Photosystem II</keyword>
<dbReference type="PANTHER" id="PTHR47199">
    <property type="entry name" value="PHOTOSYSTEM II STABILITY/ASSEMBLY FACTOR HCF136, CHLOROPLASTIC"/>
    <property type="match status" value="1"/>
</dbReference>
<evidence type="ECO:0000256" key="1">
    <source>
        <dbReference type="ARBA" id="ARBA00022531"/>
    </source>
</evidence>
<keyword evidence="3" id="KW-0732">Signal</keyword>
<sequence length="423" mass="45686">MKKLYILMFTLVTANCAMAQWFPQNSGTTSSLYSGYFTDANTGYVVGNSGTILKTTDGGTNWEAQYSGTLTSLLSVYFTDANTGYVVGYSGNILKTINGGTEWFLNSTDSLSFLSSVHFPSENIGYAVGYTSDTSYWEIGLVLKTSDGGLSWERHEFSNNSPLVLNSVYFTSADTGFVSATQFGWTGSCSGIIFKTTNGGNDWTTCFSFGQGECSGLGYLYFRDNETGFILGGSEGGMGHIFKTTDGGLSWGKINDFGMLSPASVCFPTPDTGYIVGLEMEWGQGIFLQTNDAGFTWSEPTVLTSYGLNWVYFTDSVTGYAVGQNGTILKTTNGGLTNLNEFGHPVKSLTLYPNPSDDKITIAAPAFSGNAHLSVFSIGGVKILERQVLEPEIQLDVRKLLQGVYVLKVANDKTVETAKLIKQ</sequence>
<name>A0A0S7BTS7_9BACT</name>
<feature type="domain" description="Photosynthesis system II assembly factor Ycf48/Hcf136-like" evidence="4">
    <location>
        <begin position="17"/>
        <end position="65"/>
    </location>
</feature>
<dbReference type="SUPFAM" id="SSF50939">
    <property type="entry name" value="Sialidases"/>
    <property type="match status" value="1"/>
</dbReference>
<dbReference type="OrthoDB" id="1068891at2"/>
<dbReference type="RefSeq" id="WP_062041709.1">
    <property type="nucleotide sequence ID" value="NZ_DF968182.1"/>
</dbReference>
<organism evidence="6">
    <name type="scientific">Lentimicrobium saccharophilum</name>
    <dbReference type="NCBI Taxonomy" id="1678841"/>
    <lineage>
        <taxon>Bacteria</taxon>
        <taxon>Pseudomonadati</taxon>
        <taxon>Bacteroidota</taxon>
        <taxon>Bacteroidia</taxon>
        <taxon>Bacteroidales</taxon>
        <taxon>Lentimicrobiaceae</taxon>
        <taxon>Lentimicrobium</taxon>
    </lineage>
</organism>
<gene>
    <name evidence="6" type="ORF">TBC1_112027</name>
</gene>
<evidence type="ECO:0000256" key="3">
    <source>
        <dbReference type="SAM" id="SignalP"/>
    </source>
</evidence>
<dbReference type="NCBIfam" id="TIGR04183">
    <property type="entry name" value="Por_Secre_tail"/>
    <property type="match status" value="1"/>
</dbReference>
<reference evidence="6" key="1">
    <citation type="journal article" date="2015" name="Genome Announc.">
        <title>Draft Genome Sequence of Bacteroidales Strain TBC1, a Novel Isolate from a Methanogenic Wastewater Treatment System.</title>
        <authorList>
            <person name="Tourlousse D.M."/>
            <person name="Matsuura N."/>
            <person name="Sun L."/>
            <person name="Toyonaga M."/>
            <person name="Kuroda K."/>
            <person name="Ohashi A."/>
            <person name="Cruz R."/>
            <person name="Yamaguchi T."/>
            <person name="Sekiguchi Y."/>
        </authorList>
    </citation>
    <scope>NUCLEOTIDE SEQUENCE [LARGE SCALE GENOMIC DNA]</scope>
    <source>
        <strain evidence="6">TBC1</strain>
    </source>
</reference>
<dbReference type="SUPFAM" id="SSF110296">
    <property type="entry name" value="Oligoxyloglucan reducing end-specific cellobiohydrolase"/>
    <property type="match status" value="1"/>
</dbReference>
<dbReference type="EMBL" id="DF968182">
    <property type="protein sequence ID" value="GAP43869.1"/>
    <property type="molecule type" value="Genomic_DNA"/>
</dbReference>
<dbReference type="GO" id="GO:0009523">
    <property type="term" value="C:photosystem II"/>
    <property type="evidence" value="ECO:0007669"/>
    <property type="project" value="UniProtKB-KW"/>
</dbReference>
<feature type="domain" description="Photosynthesis system II assembly factor Ycf48/Hcf136-like" evidence="4">
    <location>
        <begin position="72"/>
        <end position="205"/>
    </location>
</feature>
<dbReference type="InterPro" id="IPR036278">
    <property type="entry name" value="Sialidase_sf"/>
</dbReference>
<feature type="signal peptide" evidence="3">
    <location>
        <begin position="1"/>
        <end position="19"/>
    </location>
</feature>
<dbReference type="InterPro" id="IPR026444">
    <property type="entry name" value="Secre_tail"/>
</dbReference>
<dbReference type="Pfam" id="PF18962">
    <property type="entry name" value="Por_Secre_tail"/>
    <property type="match status" value="1"/>
</dbReference>
<feature type="domain" description="Secretion system C-terminal sorting" evidence="5">
    <location>
        <begin position="351"/>
        <end position="421"/>
    </location>
</feature>
<feature type="chain" id="PRO_5006633191" evidence="3">
    <location>
        <begin position="20"/>
        <end position="423"/>
    </location>
</feature>
<keyword evidence="7" id="KW-1185">Reference proteome</keyword>
<dbReference type="STRING" id="1678841.TBC1_112027"/>
<dbReference type="Pfam" id="PF14870">
    <property type="entry name" value="PSII_BNR"/>
    <property type="match status" value="2"/>
</dbReference>
<keyword evidence="1" id="KW-0602">Photosynthesis</keyword>
<evidence type="ECO:0000256" key="2">
    <source>
        <dbReference type="ARBA" id="ARBA00023276"/>
    </source>
</evidence>